<reference evidence="2" key="1">
    <citation type="submission" date="2017-06" db="EMBL/GenBank/DDBJ databases">
        <authorList>
            <person name="Varghese N."/>
            <person name="Submissions S."/>
        </authorList>
    </citation>
    <scope>NUCLEOTIDE SEQUENCE [LARGE SCALE GENOMIC DNA]</scope>
    <source>
        <strain evidence="2">ANC 5114</strain>
    </source>
</reference>
<proteinExistence type="predicted"/>
<organism evidence="1 2">
    <name type="scientific">Acinetobacter apis</name>
    <dbReference type="NCBI Taxonomy" id="1229165"/>
    <lineage>
        <taxon>Bacteria</taxon>
        <taxon>Pseudomonadati</taxon>
        <taxon>Pseudomonadota</taxon>
        <taxon>Gammaproteobacteria</taxon>
        <taxon>Moraxellales</taxon>
        <taxon>Moraxellaceae</taxon>
        <taxon>Acinetobacter</taxon>
    </lineage>
</organism>
<dbReference type="EMBL" id="FZLN01000001">
    <property type="protein sequence ID" value="SNQ28820.1"/>
    <property type="molecule type" value="Genomic_DNA"/>
</dbReference>
<keyword evidence="2" id="KW-1185">Reference proteome</keyword>
<dbReference type="OrthoDB" id="6715119at2"/>
<name>A0A217EF44_9GAMM</name>
<gene>
    <name evidence="1" type="ORF">SAMN05444584_0748</name>
</gene>
<accession>A0A217EF44</accession>
<evidence type="ECO:0000313" key="1">
    <source>
        <dbReference type="EMBL" id="SNQ28820.1"/>
    </source>
</evidence>
<dbReference type="RefSeq" id="WP_088822841.1">
    <property type="nucleotide sequence ID" value="NZ_FZLN01000001.1"/>
</dbReference>
<dbReference type="Proteomes" id="UP000243463">
    <property type="component" value="Unassembled WGS sequence"/>
</dbReference>
<dbReference type="AlphaFoldDB" id="A0A217EF44"/>
<evidence type="ECO:0000313" key="2">
    <source>
        <dbReference type="Proteomes" id="UP000243463"/>
    </source>
</evidence>
<sequence>MKRKVKQHITQRLRQQRNIKTMLENRQPTEATHFHPEQQIYYKQENGKWFYFEHMWGEYWIETDVQLNELEQLVQSENMM</sequence>
<protein>
    <submittedName>
        <fullName evidence="1">Uncharacterized protein</fullName>
    </submittedName>
</protein>